<sequence length="146" mass="16549">MPSIYQVSLILHLRFVQYSQLARIENPLKGIPKETLMAQVRAFATEHRLSNEVDVFIKGVLVAQSPIDYENISELHENDRAALRREDAHKWHQPKALWFTIAVCSIGAAVQGWDQAARLEPTEQTFRSPLPLVLDHKALMINGLLG</sequence>
<dbReference type="EMBL" id="JAPMSZ010000001">
    <property type="protein sequence ID" value="KAJ5114812.1"/>
    <property type="molecule type" value="Genomic_DNA"/>
</dbReference>
<dbReference type="GeneID" id="81390323"/>
<comment type="caution">
    <text evidence="1">The sequence shown here is derived from an EMBL/GenBank/DDBJ whole genome shotgun (WGS) entry which is preliminary data.</text>
</comment>
<dbReference type="RefSeq" id="XP_056516005.1">
    <property type="nucleotide sequence ID" value="XM_056651155.1"/>
</dbReference>
<dbReference type="AlphaFoldDB" id="A0A9W9KR08"/>
<evidence type="ECO:0000313" key="2">
    <source>
        <dbReference type="Proteomes" id="UP001141434"/>
    </source>
</evidence>
<name>A0A9W9KR08_9EURO</name>
<reference evidence="1" key="1">
    <citation type="submission" date="2022-11" db="EMBL/GenBank/DDBJ databases">
        <authorList>
            <person name="Petersen C."/>
        </authorList>
    </citation>
    <scope>NUCLEOTIDE SEQUENCE</scope>
    <source>
        <strain evidence="1">IBT 34128</strain>
    </source>
</reference>
<keyword evidence="2" id="KW-1185">Reference proteome</keyword>
<reference evidence="1" key="2">
    <citation type="journal article" date="2023" name="IMA Fungus">
        <title>Comparative genomic study of the Penicillium genus elucidates a diverse pangenome and 15 lateral gene transfer events.</title>
        <authorList>
            <person name="Petersen C."/>
            <person name="Sorensen T."/>
            <person name="Nielsen M.R."/>
            <person name="Sondergaard T.E."/>
            <person name="Sorensen J.L."/>
            <person name="Fitzpatrick D.A."/>
            <person name="Frisvad J.C."/>
            <person name="Nielsen K.L."/>
        </authorList>
    </citation>
    <scope>NUCLEOTIDE SEQUENCE</scope>
    <source>
        <strain evidence="1">IBT 34128</strain>
    </source>
</reference>
<dbReference type="Proteomes" id="UP001141434">
    <property type="component" value="Unassembled WGS sequence"/>
</dbReference>
<evidence type="ECO:0000313" key="1">
    <source>
        <dbReference type="EMBL" id="KAJ5114812.1"/>
    </source>
</evidence>
<protein>
    <submittedName>
        <fullName evidence="1">Uncharacterized protein</fullName>
    </submittedName>
</protein>
<organism evidence="1 2">
    <name type="scientific">Penicillium alfredii</name>
    <dbReference type="NCBI Taxonomy" id="1506179"/>
    <lineage>
        <taxon>Eukaryota</taxon>
        <taxon>Fungi</taxon>
        <taxon>Dikarya</taxon>
        <taxon>Ascomycota</taxon>
        <taxon>Pezizomycotina</taxon>
        <taxon>Eurotiomycetes</taxon>
        <taxon>Eurotiomycetidae</taxon>
        <taxon>Eurotiales</taxon>
        <taxon>Aspergillaceae</taxon>
        <taxon>Penicillium</taxon>
    </lineage>
</organism>
<dbReference type="OrthoDB" id="5290825at2759"/>
<accession>A0A9W9KR08</accession>
<proteinExistence type="predicted"/>
<gene>
    <name evidence="1" type="ORF">NUU61_000571</name>
</gene>